<sequence length="1026" mass="110838">MNPSALFIRRPITTTLVMIGIFIFGCIAYRLLPVSDLPSVDFPTIQVSASQPGASPDTMASTIATPLERQFATIPGLDSMNSTSTLGNTQITLQFNLSRKIDGAAQDVQSAIQAASSILPPGMPTPPSYRKVNPADAPILYLVLTSPTLPLSQVDEYAETDVAQRISMVGGVAQVNVYGAQKYAVRVQLDPYALATRGIGIDEVQSAIKTGNVNLPSGTLYGNYQAYNLNANAQLTDAAAYRKLVVAYRNGAPIRLEQLGRVIDSVENDKTAGWFNNTRSIILAIQRQPGVNTIDVVDSIKKLLPTFKEQLPAAVNLDIMFDRSQSIRASVGDVQFTLAITIGLVVMVIFVFLRNLTATVIPSLALPLSIVATFSAMYLLGFSLDNLSLVALTLAVGFVVDDAIVVLENIVRHQEMGEDRLSAAYNGSREIFFTILSMTISLVAVFIPILFMGGILGRLFNEFAVTMAVAILVSGFISLTLTPMLCSRFLKNPDHDAQRRNRLYMASERVFDGLLHAYERSLQWVLAHRRSTMAVFVAVLAATAWLFVIVPKGFIPTEDTGQISGSTQAAQGISFDDMVRHQKAVAAIVARNPYVASYNSSVGNGGTNAGRIQIRLKPRSERPSADEIIQQLRKQVGAVPGIRVFFQNPPAIRIGGQQTNALYQYTLQGIDTDTLYQVAPVLENKLRALSELQDVNSDLQLKNPQVNVAIDRDKAAALGITAQQIQNALGAAYGNPQVSLIYTSTNQYRVITSVLPRYQRSPSALSRLYVRAGNGKLVPLSTIASFKLGAGPLQVNHVGQFASATISFNLKPGVSLGEATSKIDRIARSVLPETITGSFQGSAQAFQSSITNLGLLLIVAILVIYIVLGVLYESFIHPLTILSGLPSAGFGALLTLLIFKVDLNIYAFLGLILLVGIVKKNAIMMIDFALEAERNDGKPAEDAIYAACLVRFRPIMMTTVAALMGTLPIALGLGAGAETRQPLGLAVVGGLLFSQAITLYITPVIYLYLDRWEKKTNPAAREQYAG</sequence>
<evidence type="ECO:0000313" key="10">
    <source>
        <dbReference type="Proteomes" id="UP000017396"/>
    </source>
</evidence>
<dbReference type="InterPro" id="IPR001036">
    <property type="entry name" value="Acrflvin-R"/>
</dbReference>
<evidence type="ECO:0000256" key="2">
    <source>
        <dbReference type="ARBA" id="ARBA00022448"/>
    </source>
</evidence>
<evidence type="ECO:0000256" key="6">
    <source>
        <dbReference type="ARBA" id="ARBA00022989"/>
    </source>
</evidence>
<keyword evidence="6 8" id="KW-1133">Transmembrane helix</keyword>
<feature type="transmembrane region" description="Helical" evidence="8">
    <location>
        <begin position="955"/>
        <end position="977"/>
    </location>
</feature>
<feature type="transmembrane region" description="Helical" evidence="8">
    <location>
        <begin position="983"/>
        <end position="1009"/>
    </location>
</feature>
<feature type="transmembrane region" description="Helical" evidence="8">
    <location>
        <begin position="431"/>
        <end position="451"/>
    </location>
</feature>
<organism evidence="9 10">
    <name type="scientific">Gloeobacter kilaueensis (strain ATCC BAA-2537 / CCAP 1431/1 / ULC 316 / JS1)</name>
    <dbReference type="NCBI Taxonomy" id="1183438"/>
    <lineage>
        <taxon>Bacteria</taxon>
        <taxon>Bacillati</taxon>
        <taxon>Cyanobacteriota</taxon>
        <taxon>Cyanophyceae</taxon>
        <taxon>Gloeobacterales</taxon>
        <taxon>Gloeobacteraceae</taxon>
        <taxon>Gloeobacter</taxon>
    </lineage>
</organism>
<dbReference type="InterPro" id="IPR027463">
    <property type="entry name" value="AcrB_DN_DC_subdom"/>
</dbReference>
<dbReference type="Pfam" id="PF00873">
    <property type="entry name" value="ACR_tran"/>
    <property type="match status" value="1"/>
</dbReference>
<dbReference type="PANTHER" id="PTHR32063">
    <property type="match status" value="1"/>
</dbReference>
<protein>
    <submittedName>
        <fullName evidence="9">Acriflavin resistance protein</fullName>
    </submittedName>
</protein>
<dbReference type="SUPFAM" id="SSF82693">
    <property type="entry name" value="Multidrug efflux transporter AcrB pore domain, PN1, PN2, PC1 and PC2 subdomains"/>
    <property type="match status" value="3"/>
</dbReference>
<gene>
    <name evidence="9" type="ORF">GKIL_4187</name>
</gene>
<dbReference type="eggNOG" id="COG0841">
    <property type="taxonomic scope" value="Bacteria"/>
</dbReference>
<dbReference type="Gene3D" id="3.30.70.1440">
    <property type="entry name" value="Multidrug efflux transporter AcrB pore domain"/>
    <property type="match status" value="1"/>
</dbReference>
<evidence type="ECO:0000256" key="8">
    <source>
        <dbReference type="SAM" id="Phobius"/>
    </source>
</evidence>
<keyword evidence="10" id="KW-1185">Reference proteome</keyword>
<evidence type="ECO:0000313" key="9">
    <source>
        <dbReference type="EMBL" id="AGY60433.1"/>
    </source>
</evidence>
<feature type="transmembrane region" description="Helical" evidence="8">
    <location>
        <begin position="387"/>
        <end position="411"/>
    </location>
</feature>
<dbReference type="EMBL" id="CP003587">
    <property type="protein sequence ID" value="AGY60433.1"/>
    <property type="molecule type" value="Genomic_DNA"/>
</dbReference>
<dbReference type="SUPFAM" id="SSF82714">
    <property type="entry name" value="Multidrug efflux transporter AcrB TolC docking domain, DN and DC subdomains"/>
    <property type="match status" value="2"/>
</dbReference>
<keyword evidence="4" id="KW-0997">Cell inner membrane</keyword>
<evidence type="ECO:0000256" key="7">
    <source>
        <dbReference type="ARBA" id="ARBA00023136"/>
    </source>
</evidence>
<dbReference type="OrthoDB" id="9791035at2"/>
<dbReference type="GO" id="GO:0042910">
    <property type="term" value="F:xenobiotic transmembrane transporter activity"/>
    <property type="evidence" value="ECO:0007669"/>
    <property type="project" value="TreeGrafter"/>
</dbReference>
<evidence type="ECO:0000256" key="3">
    <source>
        <dbReference type="ARBA" id="ARBA00022475"/>
    </source>
</evidence>
<dbReference type="Gene3D" id="3.30.70.1320">
    <property type="entry name" value="Multidrug efflux transporter AcrB pore domain like"/>
    <property type="match status" value="1"/>
</dbReference>
<dbReference type="Gene3D" id="1.20.1640.10">
    <property type="entry name" value="Multidrug efflux transporter AcrB transmembrane domain"/>
    <property type="match status" value="2"/>
</dbReference>
<dbReference type="Gene3D" id="3.30.2090.10">
    <property type="entry name" value="Multidrug efflux transporter AcrB TolC docking domain, DN and DC subdomains"/>
    <property type="match status" value="2"/>
</dbReference>
<feature type="transmembrane region" description="Helical" evidence="8">
    <location>
        <begin position="334"/>
        <end position="353"/>
    </location>
</feature>
<dbReference type="SUPFAM" id="SSF82866">
    <property type="entry name" value="Multidrug efflux transporter AcrB transmembrane domain"/>
    <property type="match status" value="2"/>
</dbReference>
<dbReference type="PRINTS" id="PR00702">
    <property type="entry name" value="ACRIFLAVINRP"/>
</dbReference>
<dbReference type="Gene3D" id="3.30.70.1430">
    <property type="entry name" value="Multidrug efflux transporter AcrB pore domain"/>
    <property type="match status" value="2"/>
</dbReference>
<dbReference type="RefSeq" id="WP_023175783.1">
    <property type="nucleotide sequence ID" value="NC_022600.1"/>
</dbReference>
<keyword evidence="5 8" id="KW-0812">Transmembrane</keyword>
<evidence type="ECO:0000256" key="4">
    <source>
        <dbReference type="ARBA" id="ARBA00022519"/>
    </source>
</evidence>
<keyword evidence="7 8" id="KW-0472">Membrane</keyword>
<feature type="transmembrane region" description="Helical" evidence="8">
    <location>
        <begin position="463"/>
        <end position="490"/>
    </location>
</feature>
<keyword evidence="2" id="KW-0813">Transport</keyword>
<feature type="transmembrane region" description="Helical" evidence="8">
    <location>
        <begin position="905"/>
        <end position="930"/>
    </location>
</feature>
<evidence type="ECO:0000256" key="5">
    <source>
        <dbReference type="ARBA" id="ARBA00022692"/>
    </source>
</evidence>
<dbReference type="FunFam" id="1.20.1640.10:FF:000001">
    <property type="entry name" value="Efflux pump membrane transporter"/>
    <property type="match status" value="1"/>
</dbReference>
<dbReference type="FunFam" id="3.30.70.1430:FF:000001">
    <property type="entry name" value="Efflux pump membrane transporter"/>
    <property type="match status" value="1"/>
</dbReference>
<comment type="subcellular location">
    <subcellularLocation>
        <location evidence="1">Cell membrane</location>
        <topology evidence="1">Multi-pass membrane protein</topology>
    </subcellularLocation>
</comment>
<feature type="transmembrane region" description="Helical" evidence="8">
    <location>
        <begin position="360"/>
        <end position="381"/>
    </location>
</feature>
<feature type="transmembrane region" description="Helical" evidence="8">
    <location>
        <begin position="532"/>
        <end position="550"/>
    </location>
</feature>
<dbReference type="STRING" id="1183438.GKIL_4187"/>
<feature type="transmembrane region" description="Helical" evidence="8">
    <location>
        <begin position="12"/>
        <end position="32"/>
    </location>
</feature>
<keyword evidence="3" id="KW-1003">Cell membrane</keyword>
<accession>U5QNJ0</accession>
<dbReference type="AlphaFoldDB" id="U5QNJ0"/>
<dbReference type="HOGENOM" id="CLU_002755_1_2_3"/>
<name>U5QNJ0_GLOK1</name>
<dbReference type="KEGG" id="glj:GKIL_4187"/>
<feature type="transmembrane region" description="Helical" evidence="8">
    <location>
        <begin position="853"/>
        <end position="872"/>
    </location>
</feature>
<proteinExistence type="predicted"/>
<reference evidence="9 10" key="1">
    <citation type="journal article" date="2013" name="PLoS ONE">
        <title>Cultivation and Complete Genome Sequencing of Gloeobacter kilaueensis sp. nov., from a Lava Cave in Kilauea Caldera, Hawai'i.</title>
        <authorList>
            <person name="Saw J.H."/>
            <person name="Schatz M."/>
            <person name="Brown M.V."/>
            <person name="Kunkel D.D."/>
            <person name="Foster J.S."/>
            <person name="Shick H."/>
            <person name="Christensen S."/>
            <person name="Hou S."/>
            <person name="Wan X."/>
            <person name="Donachie S.P."/>
        </authorList>
    </citation>
    <scope>NUCLEOTIDE SEQUENCE [LARGE SCALE GENOMIC DNA]</scope>
    <source>
        <strain evidence="10">JS</strain>
    </source>
</reference>
<feature type="transmembrane region" description="Helical" evidence="8">
    <location>
        <begin position="879"/>
        <end position="899"/>
    </location>
</feature>
<dbReference type="PANTHER" id="PTHR32063:SF21">
    <property type="entry name" value="MULTIDRUG RESISTANCE PROTEIN MDTB"/>
    <property type="match status" value="1"/>
</dbReference>
<dbReference type="GO" id="GO:0005886">
    <property type="term" value="C:plasma membrane"/>
    <property type="evidence" value="ECO:0007669"/>
    <property type="project" value="UniProtKB-SubCell"/>
</dbReference>
<evidence type="ECO:0000256" key="1">
    <source>
        <dbReference type="ARBA" id="ARBA00004651"/>
    </source>
</evidence>
<dbReference type="PATRIC" id="fig|1183438.3.peg.4117"/>
<dbReference type="Proteomes" id="UP000017396">
    <property type="component" value="Chromosome"/>
</dbReference>